<dbReference type="Proteomes" id="UP000054977">
    <property type="component" value="Unassembled WGS sequence"/>
</dbReference>
<dbReference type="InterPro" id="IPR029061">
    <property type="entry name" value="THDP-binding"/>
</dbReference>
<keyword evidence="2 3" id="KW-0786">Thiamine pyrophosphate</keyword>
<feature type="domain" description="Thiamine pyrophosphate enzyme central" evidence="4">
    <location>
        <begin position="230"/>
        <end position="362"/>
    </location>
</feature>
<protein>
    <submittedName>
        <fullName evidence="7">IolD protein</fullName>
    </submittedName>
</protein>
<dbReference type="GO" id="GO:0030976">
    <property type="term" value="F:thiamine pyrophosphate binding"/>
    <property type="evidence" value="ECO:0007669"/>
    <property type="project" value="InterPro"/>
</dbReference>
<dbReference type="EMBL" id="FCNW02000010">
    <property type="protein sequence ID" value="SAL35350.1"/>
    <property type="molecule type" value="Genomic_DNA"/>
</dbReference>
<dbReference type="SUPFAM" id="SSF52467">
    <property type="entry name" value="DHS-like NAD/FAD-binding domain"/>
    <property type="match status" value="1"/>
</dbReference>
<dbReference type="GO" id="GO:0050660">
    <property type="term" value="F:flavin adenine dinucleotide binding"/>
    <property type="evidence" value="ECO:0007669"/>
    <property type="project" value="TreeGrafter"/>
</dbReference>
<dbReference type="SUPFAM" id="SSF52518">
    <property type="entry name" value="Thiamin diphosphate-binding fold (THDP-binding)"/>
    <property type="match status" value="2"/>
</dbReference>
<dbReference type="Pfam" id="PF02775">
    <property type="entry name" value="TPP_enzyme_C"/>
    <property type="match status" value="1"/>
</dbReference>
<gene>
    <name evidence="7" type="ORF">AWB65_02477</name>
</gene>
<dbReference type="CDD" id="cd07035">
    <property type="entry name" value="TPP_PYR_POX_like"/>
    <property type="match status" value="1"/>
</dbReference>
<comment type="caution">
    <text evidence="7">The sequence shown here is derived from an EMBL/GenBank/DDBJ whole genome shotgun (WGS) entry which is preliminary data.</text>
</comment>
<sequence length="633" mass="67247">MNQRAMHTTPEHAVMGTVRLTTAQALVRYLAAQRTASGEALFGGVFAIFGHGNVAGIGEALYQHREALPTYRAHNEQAMAHSAIAYAKANFRRRMMAVTTSIGPGATNLVTAAALAHVNRLPVLLLPGDIFVSRAPDPVLQQVEDAHDGGVSANDALKPVSRYFDRIVHPAQLLSALPRAIRVLTDAALCGPVTLALPQDVQAMAYDYPASFFEPRVVPFHAPAPVAHEIEQAAAALRESREPVIVSGGGVLYGEATNALCTFAERHGIPVAETQAGKSALPWDHPLNVGGIGVTGSSSANELANAADCVLAVGTRLQDFTTGSNTLFAEARLIGINANAFDALKQNSLAVESDAALALDALSHALGDWRAAPQWTTRVHHLADDWRTAVASVTHMPPHEGLLPREADVIGAVQRSNALSAQNDIVVCAAGTLPADLQKLWRTSTPGGYHVEYGYSCMGYEIAGGLGAKLAKPDREVIVIVGDGSYLMMNSELATSVMLGAKLIVVLLDNRGYGCINRLQQACGGAPFNNLIDDCKQGPQGAPAIDFAMHARSLGAVAEHVANIGELEAAMQRARAADRSYLISIDTDPARPTEEGGWWWEVAVPEVSEREAVRDARADYERALTARSTSTSQ</sequence>
<feature type="domain" description="Thiamine pyrophosphate enzyme TPP-binding" evidence="5">
    <location>
        <begin position="430"/>
        <end position="584"/>
    </location>
</feature>
<dbReference type="Pfam" id="PF00205">
    <property type="entry name" value="TPP_enzyme_M"/>
    <property type="match status" value="1"/>
</dbReference>
<dbReference type="Gene3D" id="3.40.50.970">
    <property type="match status" value="2"/>
</dbReference>
<proteinExistence type="inferred from homology"/>
<evidence type="ECO:0000259" key="6">
    <source>
        <dbReference type="Pfam" id="PF02776"/>
    </source>
</evidence>
<name>A0A158GV36_9BURK</name>
<evidence type="ECO:0000313" key="8">
    <source>
        <dbReference type="Proteomes" id="UP000054977"/>
    </source>
</evidence>
<accession>A0A158GV36</accession>
<dbReference type="NCBIfam" id="TIGR04377">
    <property type="entry name" value="myo_inos_iolD"/>
    <property type="match status" value="1"/>
</dbReference>
<dbReference type="GO" id="GO:0019310">
    <property type="term" value="P:inositol catabolic process"/>
    <property type="evidence" value="ECO:0007669"/>
    <property type="project" value="InterPro"/>
</dbReference>
<evidence type="ECO:0000313" key="7">
    <source>
        <dbReference type="EMBL" id="SAL35350.1"/>
    </source>
</evidence>
<dbReference type="PROSITE" id="PS00187">
    <property type="entry name" value="TPP_ENZYMES"/>
    <property type="match status" value="1"/>
</dbReference>
<dbReference type="GO" id="GO:0003984">
    <property type="term" value="F:acetolactate synthase activity"/>
    <property type="evidence" value="ECO:0007669"/>
    <property type="project" value="TreeGrafter"/>
</dbReference>
<dbReference type="OrthoDB" id="3194735at2"/>
<dbReference type="InterPro" id="IPR012000">
    <property type="entry name" value="Thiamin_PyroP_enz_cen_dom"/>
</dbReference>
<dbReference type="GO" id="GO:0009099">
    <property type="term" value="P:L-valine biosynthetic process"/>
    <property type="evidence" value="ECO:0007669"/>
    <property type="project" value="TreeGrafter"/>
</dbReference>
<dbReference type="Gene3D" id="3.40.50.1220">
    <property type="entry name" value="TPP-binding domain"/>
    <property type="match status" value="1"/>
</dbReference>
<evidence type="ECO:0000256" key="2">
    <source>
        <dbReference type="ARBA" id="ARBA00023052"/>
    </source>
</evidence>
<dbReference type="RefSeq" id="WP_087667439.1">
    <property type="nucleotide sequence ID" value="NZ_FCNW02000010.1"/>
</dbReference>
<dbReference type="InterPro" id="IPR012001">
    <property type="entry name" value="Thiamin_PyroP_enz_TPP-bd_dom"/>
</dbReference>
<dbReference type="GO" id="GO:0000287">
    <property type="term" value="F:magnesium ion binding"/>
    <property type="evidence" value="ECO:0007669"/>
    <property type="project" value="InterPro"/>
</dbReference>
<evidence type="ECO:0000256" key="1">
    <source>
        <dbReference type="ARBA" id="ARBA00007812"/>
    </source>
</evidence>
<evidence type="ECO:0000259" key="5">
    <source>
        <dbReference type="Pfam" id="PF02775"/>
    </source>
</evidence>
<dbReference type="GO" id="GO:0016823">
    <property type="term" value="F:hydrolase activity, acting on acid carbon-carbon bonds, in ketonic substances"/>
    <property type="evidence" value="ECO:0007669"/>
    <property type="project" value="InterPro"/>
</dbReference>
<dbReference type="PANTHER" id="PTHR18968:SF9">
    <property type="entry name" value="3D-(3,5_4)-TRIHYDROXYCYCLOHEXANE-1,2-DIONE HYDROLASE"/>
    <property type="match status" value="1"/>
</dbReference>
<dbReference type="InterPro" id="IPR045229">
    <property type="entry name" value="TPP_enz"/>
</dbReference>
<dbReference type="AlphaFoldDB" id="A0A158GV36"/>
<feature type="domain" description="Thiamine pyrophosphate enzyme N-terminal TPP-binding" evidence="6">
    <location>
        <begin position="45"/>
        <end position="142"/>
    </location>
</feature>
<dbReference type="Pfam" id="PF02776">
    <property type="entry name" value="TPP_enzyme_N"/>
    <property type="match status" value="1"/>
</dbReference>
<dbReference type="STRING" id="326474.AWB65_02477"/>
<dbReference type="GO" id="GO:0005948">
    <property type="term" value="C:acetolactate synthase complex"/>
    <property type="evidence" value="ECO:0007669"/>
    <property type="project" value="TreeGrafter"/>
</dbReference>
<dbReference type="InterPro" id="IPR011766">
    <property type="entry name" value="TPP_enzyme_TPP-bd"/>
</dbReference>
<evidence type="ECO:0000259" key="4">
    <source>
        <dbReference type="Pfam" id="PF00205"/>
    </source>
</evidence>
<dbReference type="InterPro" id="IPR030817">
    <property type="entry name" value="Myo_inos_IolD"/>
</dbReference>
<dbReference type="InterPro" id="IPR029035">
    <property type="entry name" value="DHS-like_NAD/FAD-binding_dom"/>
</dbReference>
<organism evidence="7 8">
    <name type="scientific">Caballeronia humi</name>
    <dbReference type="NCBI Taxonomy" id="326474"/>
    <lineage>
        <taxon>Bacteria</taxon>
        <taxon>Pseudomonadati</taxon>
        <taxon>Pseudomonadota</taxon>
        <taxon>Betaproteobacteria</taxon>
        <taxon>Burkholderiales</taxon>
        <taxon>Burkholderiaceae</taxon>
        <taxon>Caballeronia</taxon>
    </lineage>
</organism>
<dbReference type="InterPro" id="IPR000399">
    <property type="entry name" value="TPP-bd_CS"/>
</dbReference>
<dbReference type="PANTHER" id="PTHR18968">
    <property type="entry name" value="THIAMINE PYROPHOSPHATE ENZYMES"/>
    <property type="match status" value="1"/>
</dbReference>
<dbReference type="GO" id="GO:0009097">
    <property type="term" value="P:isoleucine biosynthetic process"/>
    <property type="evidence" value="ECO:0007669"/>
    <property type="project" value="TreeGrafter"/>
</dbReference>
<dbReference type="CDD" id="cd02003">
    <property type="entry name" value="TPP_IolD"/>
    <property type="match status" value="1"/>
</dbReference>
<evidence type="ECO:0000256" key="3">
    <source>
        <dbReference type="RuleBase" id="RU362132"/>
    </source>
</evidence>
<reference evidence="7" key="1">
    <citation type="submission" date="2016-01" db="EMBL/GenBank/DDBJ databases">
        <authorList>
            <person name="Peeters C."/>
        </authorList>
    </citation>
    <scope>NUCLEOTIDE SEQUENCE [LARGE SCALE GENOMIC DNA]</scope>
    <source>
        <strain evidence="7">LMG 22934</strain>
    </source>
</reference>
<keyword evidence="8" id="KW-1185">Reference proteome</keyword>
<comment type="similarity">
    <text evidence="1 3">Belongs to the TPP enzyme family.</text>
</comment>